<dbReference type="AlphaFoldDB" id="A0A0E9RRB2"/>
<reference evidence="1" key="1">
    <citation type="submission" date="2014-11" db="EMBL/GenBank/DDBJ databases">
        <authorList>
            <person name="Amaro Gonzalez C."/>
        </authorList>
    </citation>
    <scope>NUCLEOTIDE SEQUENCE</scope>
</reference>
<organism evidence="1">
    <name type="scientific">Anguilla anguilla</name>
    <name type="common">European freshwater eel</name>
    <name type="synonym">Muraena anguilla</name>
    <dbReference type="NCBI Taxonomy" id="7936"/>
    <lineage>
        <taxon>Eukaryota</taxon>
        <taxon>Metazoa</taxon>
        <taxon>Chordata</taxon>
        <taxon>Craniata</taxon>
        <taxon>Vertebrata</taxon>
        <taxon>Euteleostomi</taxon>
        <taxon>Actinopterygii</taxon>
        <taxon>Neopterygii</taxon>
        <taxon>Teleostei</taxon>
        <taxon>Anguilliformes</taxon>
        <taxon>Anguillidae</taxon>
        <taxon>Anguilla</taxon>
    </lineage>
</organism>
<sequence length="27" mass="3129">MKNSYFIGDSSGVVWFIAIHIKPQRSF</sequence>
<evidence type="ECO:0000313" key="1">
    <source>
        <dbReference type="EMBL" id="JAH31352.1"/>
    </source>
</evidence>
<proteinExistence type="predicted"/>
<dbReference type="EMBL" id="GBXM01077225">
    <property type="protein sequence ID" value="JAH31352.1"/>
    <property type="molecule type" value="Transcribed_RNA"/>
</dbReference>
<protein>
    <submittedName>
        <fullName evidence="1">Uncharacterized protein</fullName>
    </submittedName>
</protein>
<accession>A0A0E9RRB2</accession>
<reference evidence="1" key="2">
    <citation type="journal article" date="2015" name="Fish Shellfish Immunol.">
        <title>Early steps in the European eel (Anguilla anguilla)-Vibrio vulnificus interaction in the gills: Role of the RtxA13 toxin.</title>
        <authorList>
            <person name="Callol A."/>
            <person name="Pajuelo D."/>
            <person name="Ebbesson L."/>
            <person name="Teles M."/>
            <person name="MacKenzie S."/>
            <person name="Amaro C."/>
        </authorList>
    </citation>
    <scope>NUCLEOTIDE SEQUENCE</scope>
</reference>
<name>A0A0E9RRB2_ANGAN</name>